<evidence type="ECO:0000256" key="6">
    <source>
        <dbReference type="ARBA" id="ARBA00022747"/>
    </source>
</evidence>
<dbReference type="Pfam" id="PF02384">
    <property type="entry name" value="N6_Mtase"/>
    <property type="match status" value="1"/>
</dbReference>
<accession>H7EJL0</accession>
<dbReference type="GO" id="GO:0003677">
    <property type="term" value="F:DNA binding"/>
    <property type="evidence" value="ECO:0007669"/>
    <property type="project" value="InterPro"/>
</dbReference>
<keyword evidence="6" id="KW-0680">Restriction system</keyword>
<dbReference type="PRINTS" id="PR00507">
    <property type="entry name" value="N12N6MTFRASE"/>
</dbReference>
<dbReference type="EMBL" id="AGRW01000041">
    <property type="protein sequence ID" value="EIC02248.1"/>
    <property type="molecule type" value="Genomic_DNA"/>
</dbReference>
<dbReference type="SUPFAM" id="SSF53335">
    <property type="entry name" value="S-adenosyl-L-methionine-dependent methyltransferases"/>
    <property type="match status" value="1"/>
</dbReference>
<dbReference type="InterPro" id="IPR029063">
    <property type="entry name" value="SAM-dependent_MTases_sf"/>
</dbReference>
<dbReference type="OrthoDB" id="9814572at2"/>
<proteinExistence type="inferred from homology"/>
<dbReference type="PANTHER" id="PTHR42933:SF1">
    <property type="entry name" value="SITE-SPECIFIC DNA-METHYLTRANSFERASE (ADENINE-SPECIFIC)"/>
    <property type="match status" value="1"/>
</dbReference>
<dbReference type="InterPro" id="IPR051537">
    <property type="entry name" value="DNA_Adenine_Mtase"/>
</dbReference>
<evidence type="ECO:0000256" key="2">
    <source>
        <dbReference type="ARBA" id="ARBA00011900"/>
    </source>
</evidence>
<dbReference type="eggNOG" id="COG0286">
    <property type="taxonomic scope" value="Bacteria"/>
</dbReference>
<evidence type="ECO:0000313" key="10">
    <source>
        <dbReference type="Proteomes" id="UP000003571"/>
    </source>
</evidence>
<dbReference type="InterPro" id="IPR002052">
    <property type="entry name" value="DNA_methylase_N6_adenine_CS"/>
</dbReference>
<evidence type="ECO:0000313" key="9">
    <source>
        <dbReference type="EMBL" id="EIC02248.1"/>
    </source>
</evidence>
<dbReference type="RefSeq" id="WP_002703353.1">
    <property type="nucleotide sequence ID" value="NZ_AGRW01000041.1"/>
</dbReference>
<dbReference type="GO" id="GO:0032259">
    <property type="term" value="P:methylation"/>
    <property type="evidence" value="ECO:0007669"/>
    <property type="project" value="UniProtKB-KW"/>
</dbReference>
<dbReference type="InterPro" id="IPR003356">
    <property type="entry name" value="DNA_methylase_A-5"/>
</dbReference>
<dbReference type="AlphaFoldDB" id="H7EJL0"/>
<feature type="domain" description="DNA methylase adenine-specific" evidence="8">
    <location>
        <begin position="183"/>
        <end position="501"/>
    </location>
</feature>
<dbReference type="EC" id="2.1.1.72" evidence="2"/>
<evidence type="ECO:0000259" key="8">
    <source>
        <dbReference type="Pfam" id="PF02384"/>
    </source>
</evidence>
<keyword evidence="3 9" id="KW-0489">Methyltransferase</keyword>
<dbReference type="GO" id="GO:0008170">
    <property type="term" value="F:N-methyltransferase activity"/>
    <property type="evidence" value="ECO:0007669"/>
    <property type="project" value="InterPro"/>
</dbReference>
<dbReference type="PATRIC" id="fig|907348.3.peg.969"/>
<sequence>MTSNNIREKTVALIDELKATCQSAGLGNDGNEFKIITQVFLYKFLNDKFGYTLKNKDTRYKAQFKNAKDWESEYAKLSEDEQKRVCRVMGADCPNLYSRHLITQLWNQQSKGDFDVIFDSTMKDIAAENMEIFSTLTVANTKIPIFEALTQYVTDDSQRANFARALVDKLTKFSFEEAFSEHYDFFANIFEYLIQDYNTAGGGKYAEYYTPHAIATIMARLLVGDDSDLHNIECYDPSAGTGTLLMALAHQIGEDRCTIFSQDISQRSNKMLKLNLILNNLVSSLDHAIQGDTLVNPYHKSDDGKELRQFDFVVSNPPFKMDFSDTREKIAAMPARFWAGVPNVPKTKKEGMAIYTCFIQHVINSIKDTGKGAIVIPTGFITAKSGIENKILHKIVDDKIVWGVVSMPSNVFANTGTNVSVLFFDKSKTADKVILVDASKLGEEYKDSNGLKKRRLTNEEIEKIVKTFRNKEAVEDFSVAVTYEQIKEKGYVLSAGQYFDIKIEYVDISEDEFNAQMKTDTEELKAMFAESRKLEEEIQKQLAGLQFVGAENDFCG</sequence>
<name>H7EJL0_9SPIR</name>
<comment type="catalytic activity">
    <reaction evidence="7">
        <text>a 2'-deoxyadenosine in DNA + S-adenosyl-L-methionine = an N(6)-methyl-2'-deoxyadenosine in DNA + S-adenosyl-L-homocysteine + H(+)</text>
        <dbReference type="Rhea" id="RHEA:15197"/>
        <dbReference type="Rhea" id="RHEA-COMP:12418"/>
        <dbReference type="Rhea" id="RHEA-COMP:12419"/>
        <dbReference type="ChEBI" id="CHEBI:15378"/>
        <dbReference type="ChEBI" id="CHEBI:57856"/>
        <dbReference type="ChEBI" id="CHEBI:59789"/>
        <dbReference type="ChEBI" id="CHEBI:90615"/>
        <dbReference type="ChEBI" id="CHEBI:90616"/>
        <dbReference type="EC" id="2.1.1.72"/>
    </reaction>
</comment>
<dbReference type="GO" id="GO:0009007">
    <property type="term" value="F:site-specific DNA-methyltransferase (adenine-specific) activity"/>
    <property type="evidence" value="ECO:0007669"/>
    <property type="project" value="UniProtKB-EC"/>
</dbReference>
<dbReference type="Gene3D" id="3.40.50.150">
    <property type="entry name" value="Vaccinia Virus protein VP39"/>
    <property type="match status" value="1"/>
</dbReference>
<gene>
    <name evidence="9" type="ORF">TresaDRAFT_1512</name>
</gene>
<dbReference type="PANTHER" id="PTHR42933">
    <property type="entry name" value="SLR6095 PROTEIN"/>
    <property type="match status" value="1"/>
</dbReference>
<evidence type="ECO:0000256" key="5">
    <source>
        <dbReference type="ARBA" id="ARBA00022691"/>
    </source>
</evidence>
<keyword evidence="5" id="KW-0949">S-adenosyl-L-methionine</keyword>
<organism evidence="9 10">
    <name type="scientific">Treponema saccharophilum DSM 2985</name>
    <dbReference type="NCBI Taxonomy" id="907348"/>
    <lineage>
        <taxon>Bacteria</taxon>
        <taxon>Pseudomonadati</taxon>
        <taxon>Spirochaetota</taxon>
        <taxon>Spirochaetia</taxon>
        <taxon>Spirochaetales</taxon>
        <taxon>Treponemataceae</taxon>
        <taxon>Treponema</taxon>
    </lineage>
</organism>
<comment type="similarity">
    <text evidence="1">Belongs to the N(4)/N(6)-methyltransferase family.</text>
</comment>
<keyword evidence="4" id="KW-0808">Transferase</keyword>
<evidence type="ECO:0000256" key="4">
    <source>
        <dbReference type="ARBA" id="ARBA00022679"/>
    </source>
</evidence>
<dbReference type="GO" id="GO:0009307">
    <property type="term" value="P:DNA restriction-modification system"/>
    <property type="evidence" value="ECO:0007669"/>
    <property type="project" value="UniProtKB-KW"/>
</dbReference>
<evidence type="ECO:0000256" key="1">
    <source>
        <dbReference type="ARBA" id="ARBA00006594"/>
    </source>
</evidence>
<reference evidence="9 10" key="1">
    <citation type="submission" date="2011-09" db="EMBL/GenBank/DDBJ databases">
        <title>The draft genome of Treponema saccharophilum DSM 2985.</title>
        <authorList>
            <consortium name="US DOE Joint Genome Institute (JGI-PGF)"/>
            <person name="Lucas S."/>
            <person name="Copeland A."/>
            <person name="Lapidus A."/>
            <person name="Glavina del Rio T."/>
            <person name="Dalin E."/>
            <person name="Tice H."/>
            <person name="Bruce D."/>
            <person name="Goodwin L."/>
            <person name="Pitluck S."/>
            <person name="Peters L."/>
            <person name="Kyrpides N."/>
            <person name="Mavromatis K."/>
            <person name="Ivanova N."/>
            <person name="Markowitz V."/>
            <person name="Cheng J.-F."/>
            <person name="Hugenholtz P."/>
            <person name="Woyke T."/>
            <person name="Wu D."/>
            <person name="Gronow S."/>
            <person name="Wellnitz S."/>
            <person name="Brambilla E."/>
            <person name="Klenk H.-P."/>
            <person name="Eisen J.A."/>
        </authorList>
    </citation>
    <scope>NUCLEOTIDE SEQUENCE [LARGE SCALE GENOMIC DNA]</scope>
    <source>
        <strain evidence="9 10">DSM 2985</strain>
    </source>
</reference>
<evidence type="ECO:0000256" key="3">
    <source>
        <dbReference type="ARBA" id="ARBA00022603"/>
    </source>
</evidence>
<evidence type="ECO:0000256" key="7">
    <source>
        <dbReference type="ARBA" id="ARBA00047942"/>
    </source>
</evidence>
<dbReference type="Proteomes" id="UP000003571">
    <property type="component" value="Unassembled WGS sequence"/>
</dbReference>
<protein>
    <recommendedName>
        <fullName evidence="2">site-specific DNA-methyltransferase (adenine-specific)</fullName>
        <ecNumber evidence="2">2.1.1.72</ecNumber>
    </recommendedName>
</protein>
<comment type="caution">
    <text evidence="9">The sequence shown here is derived from an EMBL/GenBank/DDBJ whole genome shotgun (WGS) entry which is preliminary data.</text>
</comment>
<dbReference type="STRING" id="907348.TresaDRAFT_1512"/>
<keyword evidence="10" id="KW-1185">Reference proteome</keyword>
<dbReference type="PROSITE" id="PS00092">
    <property type="entry name" value="N6_MTASE"/>
    <property type="match status" value="1"/>
</dbReference>